<organism evidence="5 6">
    <name type="scientific">Syntrophobotulus glycolicus (strain DSM 8271 / FlGlyR)</name>
    <dbReference type="NCBI Taxonomy" id="645991"/>
    <lineage>
        <taxon>Bacteria</taxon>
        <taxon>Bacillati</taxon>
        <taxon>Bacillota</taxon>
        <taxon>Clostridia</taxon>
        <taxon>Eubacteriales</taxon>
        <taxon>Desulfitobacteriaceae</taxon>
        <taxon>Syntrophobotulus</taxon>
    </lineage>
</organism>
<dbReference type="Pfam" id="PF00929">
    <property type="entry name" value="RNase_T"/>
    <property type="match status" value="1"/>
</dbReference>
<dbReference type="InterPro" id="IPR012337">
    <property type="entry name" value="RNaseH-like_sf"/>
</dbReference>
<evidence type="ECO:0000259" key="4">
    <source>
        <dbReference type="SMART" id="SM00479"/>
    </source>
</evidence>
<reference evidence="6" key="2">
    <citation type="submission" date="2011-02" db="EMBL/GenBank/DDBJ databases">
        <title>The complete genome of Syntrophobotulus glycolicus DSM 8271.</title>
        <authorList>
            <person name="Lucas S."/>
            <person name="Copeland A."/>
            <person name="Lapidus A."/>
            <person name="Bruce D."/>
            <person name="Goodwin L."/>
            <person name="Pitluck S."/>
            <person name="Kyrpides N."/>
            <person name="Mavromatis K."/>
            <person name="Pagani I."/>
            <person name="Ivanova N."/>
            <person name="Mikhailova N."/>
            <person name="Chertkov O."/>
            <person name="Held B."/>
            <person name="Detter J.C."/>
            <person name="Tapia R."/>
            <person name="Han C."/>
            <person name="Land M."/>
            <person name="Hauser L."/>
            <person name="Markowitz V."/>
            <person name="Cheng J.-F."/>
            <person name="Hugenholtz P."/>
            <person name="Woyke T."/>
            <person name="Wu D."/>
            <person name="Spring S."/>
            <person name="Schroeder M."/>
            <person name="Brambilla E."/>
            <person name="Klenk H.-P."/>
            <person name="Eisen J.A."/>
        </authorList>
    </citation>
    <scope>NUCLEOTIDE SEQUENCE [LARGE SCALE GENOMIC DNA]</scope>
    <source>
        <strain evidence="6">DSM 8271 / FlGlyR</strain>
    </source>
</reference>
<gene>
    <name evidence="5" type="ordered locus">Sgly_1057</name>
</gene>
<dbReference type="HOGENOM" id="CLU_029910_2_1_9"/>
<dbReference type="InterPro" id="IPR036397">
    <property type="entry name" value="RNaseH_sf"/>
</dbReference>
<dbReference type="GO" id="GO:0003677">
    <property type="term" value="F:DNA binding"/>
    <property type="evidence" value="ECO:0007669"/>
    <property type="project" value="InterPro"/>
</dbReference>
<dbReference type="Gene3D" id="3.40.50.10190">
    <property type="entry name" value="BRCT domain"/>
    <property type="match status" value="1"/>
</dbReference>
<dbReference type="SUPFAM" id="SSF158682">
    <property type="entry name" value="TerB-like"/>
    <property type="match status" value="1"/>
</dbReference>
<dbReference type="SMART" id="SM00479">
    <property type="entry name" value="EXOIII"/>
    <property type="match status" value="1"/>
</dbReference>
<evidence type="ECO:0000256" key="3">
    <source>
        <dbReference type="ARBA" id="ARBA00022839"/>
    </source>
</evidence>
<feature type="domain" description="Exonuclease" evidence="4">
    <location>
        <begin position="3"/>
        <end position="169"/>
    </location>
</feature>
<evidence type="ECO:0000256" key="2">
    <source>
        <dbReference type="ARBA" id="ARBA00022801"/>
    </source>
</evidence>
<dbReference type="PANTHER" id="PTHR30231">
    <property type="entry name" value="DNA POLYMERASE III SUBUNIT EPSILON"/>
    <property type="match status" value="1"/>
</dbReference>
<dbReference type="InterPro" id="IPR036420">
    <property type="entry name" value="BRCT_dom_sf"/>
</dbReference>
<dbReference type="NCBIfam" id="TIGR00573">
    <property type="entry name" value="dnaq"/>
    <property type="match status" value="1"/>
</dbReference>
<dbReference type="SUPFAM" id="SSF52113">
    <property type="entry name" value="BRCT domain"/>
    <property type="match status" value="1"/>
</dbReference>
<keyword evidence="1" id="KW-0540">Nuclease</keyword>
<dbReference type="RefSeq" id="WP_013624255.1">
    <property type="nucleotide sequence ID" value="NC_015172.1"/>
</dbReference>
<dbReference type="PANTHER" id="PTHR30231:SF4">
    <property type="entry name" value="PROTEIN NEN2"/>
    <property type="match status" value="1"/>
</dbReference>
<dbReference type="InterPro" id="IPR029024">
    <property type="entry name" value="TerB-like"/>
</dbReference>
<dbReference type="Proteomes" id="UP000007488">
    <property type="component" value="Chromosome"/>
</dbReference>
<name>F0STU5_SYNGF</name>
<dbReference type="InterPro" id="IPR006054">
    <property type="entry name" value="DnaQ"/>
</dbReference>
<dbReference type="eggNOG" id="COG0272">
    <property type="taxonomic scope" value="Bacteria"/>
</dbReference>
<dbReference type="OrthoDB" id="9813328at2"/>
<dbReference type="STRING" id="645991.Sgly_1057"/>
<accession>F0STU5</accession>
<evidence type="ECO:0000256" key="1">
    <source>
        <dbReference type="ARBA" id="ARBA00022722"/>
    </source>
</evidence>
<dbReference type="FunFam" id="3.30.420.10:FF:000045">
    <property type="entry name" value="3'-5' exonuclease DinG"/>
    <property type="match status" value="1"/>
</dbReference>
<dbReference type="Pfam" id="PF00533">
    <property type="entry name" value="BRCT"/>
    <property type="match status" value="1"/>
</dbReference>
<dbReference type="eggNOG" id="COG0847">
    <property type="taxonomic scope" value="Bacteria"/>
</dbReference>
<protein>
    <submittedName>
        <fullName evidence="5">DNA polymerase III, epsilon subunit</fullName>
    </submittedName>
</protein>
<dbReference type="Gene3D" id="3.30.420.10">
    <property type="entry name" value="Ribonuclease H-like superfamily/Ribonuclease H"/>
    <property type="match status" value="1"/>
</dbReference>
<sequence length="410" mass="47061">MPEYAVLDLETTGLFPEKHDRIIEVAIIILNSKGEIADQYETLVNPDRDLGPTHIHKISAGMVSEAPKFKDIAGDIIHCLAGKHIIGHNIAYDYRFIKHEFRRLKVEIPEPQMSCTFHLTRKVEPDLPCRKLEALCSYFDIPLEHKHAAYFDCYATAVLFQTLLKKHGIKILEEKEIQEHILWPALPVNQIQYRRQQYENREKKNYISGLIERLPNFSCGEEGFLEYLNLLDDILTDRKITELETEALFHFAEVKKLSKQTVISFHHTYLTNLVRIALLDGILTDIELQDLRNVACILDIDQEELNQMIITGKTNTSTREFYKKDCKGKSVCFTGTLQTMKEGRPLTREEAHALALEYGLIIKSGVTKDLDFLVAADSDSMSGKAKKARQYNVNIMAEQAFWNMLGVQFS</sequence>
<reference evidence="5 6" key="1">
    <citation type="journal article" date="2011" name="Stand. Genomic Sci.">
        <title>Complete genome sequence of Syntrophobotulus glycolicus type strain (FlGlyR).</title>
        <authorList>
            <person name="Han C."/>
            <person name="Mwirichia R."/>
            <person name="Chertkov O."/>
            <person name="Held B."/>
            <person name="Lapidus A."/>
            <person name="Nolan M."/>
            <person name="Lucas S."/>
            <person name="Hammon N."/>
            <person name="Deshpande S."/>
            <person name="Cheng J.F."/>
            <person name="Tapia R."/>
            <person name="Goodwin L."/>
            <person name="Pitluck S."/>
            <person name="Huntemann M."/>
            <person name="Liolios K."/>
            <person name="Ivanova N."/>
            <person name="Pagani I."/>
            <person name="Mavromatis K."/>
            <person name="Ovchinikova G."/>
            <person name="Pati A."/>
            <person name="Chen A."/>
            <person name="Palaniappan K."/>
            <person name="Land M."/>
            <person name="Hauser L."/>
            <person name="Brambilla E.M."/>
            <person name="Rohde M."/>
            <person name="Spring S."/>
            <person name="Sikorski J."/>
            <person name="Goker M."/>
            <person name="Woyke T."/>
            <person name="Bristow J."/>
            <person name="Eisen J.A."/>
            <person name="Markowitz V."/>
            <person name="Hugenholtz P."/>
            <person name="Kyrpides N.C."/>
            <person name="Klenk H.P."/>
            <person name="Detter J.C."/>
        </authorList>
    </citation>
    <scope>NUCLEOTIDE SEQUENCE [LARGE SCALE GENOMIC DNA]</scope>
    <source>
        <strain evidence="6">DSM 8271 / FlGlyR</strain>
    </source>
</reference>
<dbReference type="InterPro" id="IPR001357">
    <property type="entry name" value="BRCT_dom"/>
</dbReference>
<dbReference type="EMBL" id="CP002547">
    <property type="protein sequence ID" value="ADY55385.1"/>
    <property type="molecule type" value="Genomic_DNA"/>
</dbReference>
<dbReference type="AlphaFoldDB" id="F0STU5"/>
<dbReference type="GO" id="GO:0008408">
    <property type="term" value="F:3'-5' exonuclease activity"/>
    <property type="evidence" value="ECO:0007669"/>
    <property type="project" value="TreeGrafter"/>
</dbReference>
<proteinExistence type="predicted"/>
<keyword evidence="6" id="KW-1185">Reference proteome</keyword>
<dbReference type="CDD" id="cd06127">
    <property type="entry name" value="DEDDh"/>
    <property type="match status" value="1"/>
</dbReference>
<dbReference type="InterPro" id="IPR013520">
    <property type="entry name" value="Ribonucl_H"/>
</dbReference>
<dbReference type="GO" id="GO:0006260">
    <property type="term" value="P:DNA replication"/>
    <property type="evidence" value="ECO:0007669"/>
    <property type="project" value="InterPro"/>
</dbReference>
<dbReference type="KEGG" id="sgy:Sgly_1057"/>
<evidence type="ECO:0000313" key="5">
    <source>
        <dbReference type="EMBL" id="ADY55385.1"/>
    </source>
</evidence>
<dbReference type="CDD" id="cd17748">
    <property type="entry name" value="BRCT_DNA_ligase_like"/>
    <property type="match status" value="1"/>
</dbReference>
<dbReference type="SUPFAM" id="SSF53098">
    <property type="entry name" value="Ribonuclease H-like"/>
    <property type="match status" value="1"/>
</dbReference>
<keyword evidence="2" id="KW-0378">Hydrolase</keyword>
<dbReference type="GO" id="GO:0003887">
    <property type="term" value="F:DNA-directed DNA polymerase activity"/>
    <property type="evidence" value="ECO:0007669"/>
    <property type="project" value="InterPro"/>
</dbReference>
<evidence type="ECO:0000313" key="6">
    <source>
        <dbReference type="Proteomes" id="UP000007488"/>
    </source>
</evidence>
<keyword evidence="3" id="KW-0269">Exonuclease</keyword>